<dbReference type="PANTHER" id="PTHR43420">
    <property type="entry name" value="ACETYLTRANSFERASE"/>
    <property type="match status" value="1"/>
</dbReference>
<dbReference type="OrthoDB" id="4553064at2"/>
<dbReference type="Gene3D" id="3.40.630.30">
    <property type="match status" value="1"/>
</dbReference>
<name>D7BPN9_ARCHD</name>
<dbReference type="AlphaFoldDB" id="D7BPN9"/>
<dbReference type="InterPro" id="IPR050680">
    <property type="entry name" value="YpeA/RimI_acetyltransf"/>
</dbReference>
<gene>
    <name evidence="4" type="ordered locus">Arch_1176</name>
</gene>
<dbReference type="HOGENOM" id="CLU_107134_1_2_11"/>
<dbReference type="KEGG" id="ahe:Arch_1176"/>
<dbReference type="RefSeq" id="WP_013170382.1">
    <property type="nucleotide sequence ID" value="NC_014218.1"/>
</dbReference>
<keyword evidence="5" id="KW-1185">Reference proteome</keyword>
<feature type="domain" description="N-acetyltransferase" evidence="3">
    <location>
        <begin position="7"/>
        <end position="165"/>
    </location>
</feature>
<evidence type="ECO:0000259" key="3">
    <source>
        <dbReference type="PROSITE" id="PS51186"/>
    </source>
</evidence>
<evidence type="ECO:0000256" key="2">
    <source>
        <dbReference type="ARBA" id="ARBA00023315"/>
    </source>
</evidence>
<dbReference type="InterPro" id="IPR016181">
    <property type="entry name" value="Acyl_CoA_acyltransferase"/>
</dbReference>
<keyword evidence="1" id="KW-0808">Transferase</keyword>
<dbReference type="STRING" id="644284.Arch_1176"/>
<dbReference type="Pfam" id="PF00583">
    <property type="entry name" value="Acetyltransf_1"/>
    <property type="match status" value="1"/>
</dbReference>
<dbReference type="Proteomes" id="UP000000376">
    <property type="component" value="Chromosome"/>
</dbReference>
<dbReference type="SUPFAM" id="SSF55729">
    <property type="entry name" value="Acyl-CoA N-acyltransferases (Nat)"/>
    <property type="match status" value="1"/>
</dbReference>
<dbReference type="eggNOG" id="COG0456">
    <property type="taxonomic scope" value="Bacteria"/>
</dbReference>
<evidence type="ECO:0000313" key="4">
    <source>
        <dbReference type="EMBL" id="ADH92888.1"/>
    </source>
</evidence>
<sequence length="165" mass="18408">MPVNEELILKPTTESDRTYVYRLNFLTETFGDEHGELEDSYDEWADYYAAEWEPENGGFTAWIGNTPAGGVWLLWGRDDRHGYGHVADDIPELAIAVEERYSGHGIGGALLDAATELARELGAPAISLSVDPRNARAEYLYLKKGFEPTGIERHGHKVLKRSTAL</sequence>
<proteinExistence type="predicted"/>
<dbReference type="PANTHER" id="PTHR43420:SF12">
    <property type="entry name" value="N-ACETYLTRANSFERASE DOMAIN-CONTAINING PROTEIN"/>
    <property type="match status" value="1"/>
</dbReference>
<evidence type="ECO:0000256" key="1">
    <source>
        <dbReference type="ARBA" id="ARBA00022679"/>
    </source>
</evidence>
<dbReference type="GO" id="GO:0016747">
    <property type="term" value="F:acyltransferase activity, transferring groups other than amino-acyl groups"/>
    <property type="evidence" value="ECO:0007669"/>
    <property type="project" value="InterPro"/>
</dbReference>
<dbReference type="InterPro" id="IPR000182">
    <property type="entry name" value="GNAT_dom"/>
</dbReference>
<dbReference type="EMBL" id="CP002045">
    <property type="protein sequence ID" value="ADH92888.1"/>
    <property type="molecule type" value="Genomic_DNA"/>
</dbReference>
<keyword evidence="2" id="KW-0012">Acyltransferase</keyword>
<dbReference type="CDD" id="cd04301">
    <property type="entry name" value="NAT_SF"/>
    <property type="match status" value="1"/>
</dbReference>
<protein>
    <submittedName>
        <fullName evidence="4">GCN5-related N-acetyltransferase</fullName>
    </submittedName>
</protein>
<dbReference type="PROSITE" id="PS51186">
    <property type="entry name" value="GNAT"/>
    <property type="match status" value="1"/>
</dbReference>
<reference evidence="4 5" key="1">
    <citation type="journal article" date="2010" name="Stand. Genomic Sci.">
        <title>Complete genome sequence of Arcanobacterium haemolyticum type strain (11018).</title>
        <authorList>
            <person name="Yasawong M."/>
            <person name="Teshima H."/>
            <person name="Lapidus A."/>
            <person name="Nolan M."/>
            <person name="Lucas S."/>
            <person name="Glavina Del Rio T."/>
            <person name="Tice H."/>
            <person name="Cheng J."/>
            <person name="Bruce D."/>
            <person name="Detter C."/>
            <person name="Tapia R."/>
            <person name="Han C."/>
            <person name="Goodwin L."/>
            <person name="Pitluck S."/>
            <person name="Liolios K."/>
            <person name="Ivanova N."/>
            <person name="Mavromatis K."/>
            <person name="Mikhailova N."/>
            <person name="Pati A."/>
            <person name="Chen A."/>
            <person name="Palaniappan K."/>
            <person name="Land M."/>
            <person name="Hauser L."/>
            <person name="Chang Y."/>
            <person name="Jeffries C."/>
            <person name="Rohde M."/>
            <person name="Sikorski J."/>
            <person name="Pukall R."/>
            <person name="Goker M."/>
            <person name="Woyke T."/>
            <person name="Bristow J."/>
            <person name="Eisen J."/>
            <person name="Markowitz V."/>
            <person name="Hugenholtz P."/>
            <person name="Kyrpides N."/>
            <person name="Klenk H."/>
        </authorList>
    </citation>
    <scope>NUCLEOTIDE SEQUENCE [LARGE SCALE GENOMIC DNA]</scope>
    <source>
        <strain evidence="5">ATCC 9345 / DSM 20595 / CCUG 17215 / LMG 16163 / NBRC 15585 / NCTC 8452 / 11018</strain>
    </source>
</reference>
<organism evidence="4 5">
    <name type="scientific">Arcanobacterium haemolyticum (strain ATCC 9345 / DSM 20595 / CCM 5947 / CCUG 17215 / LMG 16163 / NBRC 15585 / NCTC 8452 / 11018)</name>
    <dbReference type="NCBI Taxonomy" id="644284"/>
    <lineage>
        <taxon>Bacteria</taxon>
        <taxon>Bacillati</taxon>
        <taxon>Actinomycetota</taxon>
        <taxon>Actinomycetes</taxon>
        <taxon>Actinomycetales</taxon>
        <taxon>Actinomycetaceae</taxon>
        <taxon>Arcanobacterium</taxon>
    </lineage>
</organism>
<accession>D7BPN9</accession>
<evidence type="ECO:0000313" key="5">
    <source>
        <dbReference type="Proteomes" id="UP000000376"/>
    </source>
</evidence>